<dbReference type="InterPro" id="IPR001841">
    <property type="entry name" value="Znf_RING"/>
</dbReference>
<evidence type="ECO:0000259" key="9">
    <source>
        <dbReference type="PROSITE" id="PS50089"/>
    </source>
</evidence>
<dbReference type="InterPro" id="IPR013083">
    <property type="entry name" value="Znf_RING/FYVE/PHD"/>
</dbReference>
<protein>
    <recommendedName>
        <fullName evidence="2">RING-type E3 ubiquitin transferase</fullName>
        <ecNumber evidence="2">2.3.2.27</ecNumber>
    </recommendedName>
</protein>
<dbReference type="InterPro" id="IPR045191">
    <property type="entry name" value="MBR1/2-like"/>
</dbReference>
<keyword evidence="4" id="KW-0479">Metal-binding</keyword>
<keyword evidence="6" id="KW-0833">Ubl conjugation pathway</keyword>
<name>A0A9Q9C870_ENCHE</name>
<gene>
    <name evidence="10" type="ORF">GPU96_11g21690</name>
</gene>
<keyword evidence="5 8" id="KW-0863">Zinc-finger</keyword>
<feature type="domain" description="RING-type" evidence="9">
    <location>
        <begin position="50"/>
        <end position="89"/>
    </location>
</feature>
<dbReference type="GO" id="GO:0008270">
    <property type="term" value="F:zinc ion binding"/>
    <property type="evidence" value="ECO:0007669"/>
    <property type="project" value="UniProtKB-KW"/>
</dbReference>
<dbReference type="PROSITE" id="PS50089">
    <property type="entry name" value="ZF_RING_2"/>
    <property type="match status" value="1"/>
</dbReference>
<dbReference type="GO" id="GO:0061630">
    <property type="term" value="F:ubiquitin protein ligase activity"/>
    <property type="evidence" value="ECO:0007669"/>
    <property type="project" value="UniProtKB-EC"/>
</dbReference>
<dbReference type="EMBL" id="CP075157">
    <property type="protein sequence ID" value="UTX44367.1"/>
    <property type="molecule type" value="Genomic_DNA"/>
</dbReference>
<dbReference type="EC" id="2.3.2.27" evidence="2"/>
<dbReference type="AlphaFoldDB" id="A0A9Q9C870"/>
<proteinExistence type="predicted"/>
<evidence type="ECO:0000256" key="6">
    <source>
        <dbReference type="ARBA" id="ARBA00022786"/>
    </source>
</evidence>
<comment type="catalytic activity">
    <reaction evidence="1">
        <text>S-ubiquitinyl-[E2 ubiquitin-conjugating enzyme]-L-cysteine + [acceptor protein]-L-lysine = [E2 ubiquitin-conjugating enzyme]-L-cysteine + N(6)-ubiquitinyl-[acceptor protein]-L-lysine.</text>
        <dbReference type="EC" id="2.3.2.27"/>
    </reaction>
</comment>
<dbReference type="Pfam" id="PF13639">
    <property type="entry name" value="zf-RING_2"/>
    <property type="match status" value="1"/>
</dbReference>
<keyword evidence="7" id="KW-0862">Zinc</keyword>
<evidence type="ECO:0000313" key="11">
    <source>
        <dbReference type="Proteomes" id="UP001059546"/>
    </source>
</evidence>
<evidence type="ECO:0000256" key="8">
    <source>
        <dbReference type="PROSITE-ProRule" id="PRU00175"/>
    </source>
</evidence>
<dbReference type="SMART" id="SM00184">
    <property type="entry name" value="RING"/>
    <property type="match status" value="1"/>
</dbReference>
<evidence type="ECO:0000256" key="5">
    <source>
        <dbReference type="ARBA" id="ARBA00022771"/>
    </source>
</evidence>
<accession>A0A9Q9C870</accession>
<evidence type="ECO:0000256" key="7">
    <source>
        <dbReference type="ARBA" id="ARBA00022833"/>
    </source>
</evidence>
<evidence type="ECO:0000256" key="3">
    <source>
        <dbReference type="ARBA" id="ARBA00022679"/>
    </source>
</evidence>
<keyword evidence="3" id="KW-0808">Transferase</keyword>
<dbReference type="PANTHER" id="PTHR22937">
    <property type="entry name" value="E3 UBIQUITIN-PROTEIN LIGASE RNF165"/>
    <property type="match status" value="1"/>
</dbReference>
<dbReference type="Proteomes" id="UP001059546">
    <property type="component" value="Chromosome XI"/>
</dbReference>
<organism evidence="10 11">
    <name type="scientific">Encephalitozoon hellem</name>
    <name type="common">Microsporidian parasite</name>
    <dbReference type="NCBI Taxonomy" id="27973"/>
    <lineage>
        <taxon>Eukaryota</taxon>
        <taxon>Fungi</taxon>
        <taxon>Fungi incertae sedis</taxon>
        <taxon>Microsporidia</taxon>
        <taxon>Unikaryonidae</taxon>
        <taxon>Encephalitozoon</taxon>
    </lineage>
</organism>
<evidence type="ECO:0000256" key="4">
    <source>
        <dbReference type="ARBA" id="ARBA00022723"/>
    </source>
</evidence>
<reference evidence="10" key="1">
    <citation type="submission" date="2021-05" db="EMBL/GenBank/DDBJ databases">
        <title>Encephalitozoon hellem ATCC 50604 Complete Genome.</title>
        <authorList>
            <person name="Mascarenhas dos Santos A.C."/>
            <person name="Julian A.T."/>
            <person name="Pombert J.-F."/>
        </authorList>
    </citation>
    <scope>NUCLEOTIDE SEQUENCE</scope>
    <source>
        <strain evidence="10">ATCC 50604</strain>
    </source>
</reference>
<dbReference type="SUPFAM" id="SSF57850">
    <property type="entry name" value="RING/U-box"/>
    <property type="match status" value="1"/>
</dbReference>
<evidence type="ECO:0000256" key="1">
    <source>
        <dbReference type="ARBA" id="ARBA00000900"/>
    </source>
</evidence>
<dbReference type="Gene3D" id="3.30.40.10">
    <property type="entry name" value="Zinc/RING finger domain, C3HC4 (zinc finger)"/>
    <property type="match status" value="1"/>
</dbReference>
<sequence>MLTMFDCDSSKEVEAIVKKLFNVGECKDVEFLSAFLDEAAANSEVEKEKCCICLEDVEESRALLGCGHTFHLDCIYAWLEMKGICPSCRKAVR</sequence>
<evidence type="ECO:0000313" key="10">
    <source>
        <dbReference type="EMBL" id="UTX44367.1"/>
    </source>
</evidence>
<evidence type="ECO:0000256" key="2">
    <source>
        <dbReference type="ARBA" id="ARBA00012483"/>
    </source>
</evidence>
<dbReference type="PANTHER" id="PTHR22937:SF65">
    <property type="entry name" value="E3 UBIQUITIN-PROTEIN LIGASE ARK2C"/>
    <property type="match status" value="1"/>
</dbReference>